<dbReference type="EMBL" id="LHYF01000069">
    <property type="protein sequence ID" value="KXB05825.1"/>
    <property type="molecule type" value="Genomic_DNA"/>
</dbReference>
<feature type="domain" description="4Fe-4S" evidence="5">
    <location>
        <begin position="72"/>
        <end position="132"/>
    </location>
</feature>
<evidence type="ECO:0000313" key="7">
    <source>
        <dbReference type="Proteomes" id="UP000070404"/>
    </source>
</evidence>
<organism evidence="6 7">
    <name type="scientific">candidate division MSBL1 archaeon SCGC-AAA382C18</name>
    <dbReference type="NCBI Taxonomy" id="1698281"/>
    <lineage>
        <taxon>Archaea</taxon>
        <taxon>Methanobacteriati</taxon>
        <taxon>Methanobacteriota</taxon>
        <taxon>candidate division MSBL1</taxon>
    </lineage>
</organism>
<evidence type="ECO:0000313" key="6">
    <source>
        <dbReference type="EMBL" id="KXB05825.1"/>
    </source>
</evidence>
<name>A0A133VHB4_9EURY</name>
<reference evidence="6 7" key="1">
    <citation type="journal article" date="2016" name="Sci. Rep.">
        <title>Metabolic traits of an uncultured archaeal lineage -MSBL1- from brine pools of the Red Sea.</title>
        <authorList>
            <person name="Mwirichia R."/>
            <person name="Alam I."/>
            <person name="Rashid M."/>
            <person name="Vinu M."/>
            <person name="Ba-Alawi W."/>
            <person name="Anthony Kamau A."/>
            <person name="Kamanda Ngugi D."/>
            <person name="Goker M."/>
            <person name="Klenk H.P."/>
            <person name="Bajic V."/>
            <person name="Stingl U."/>
        </authorList>
    </citation>
    <scope>NUCLEOTIDE SEQUENCE [LARGE SCALE GENOMIC DNA]</scope>
    <source>
        <strain evidence="6">SCGC-AAA382C18</strain>
    </source>
</reference>
<dbReference type="GO" id="GO:0051539">
    <property type="term" value="F:4 iron, 4 sulfur cluster binding"/>
    <property type="evidence" value="ECO:0007669"/>
    <property type="project" value="UniProtKB-KW"/>
</dbReference>
<keyword evidence="7" id="KW-1185">Reference proteome</keyword>
<comment type="caution">
    <text evidence="6">The sequence shown here is derived from an EMBL/GenBank/DDBJ whole genome shotgun (WGS) entry which is preliminary data.</text>
</comment>
<evidence type="ECO:0000259" key="5">
    <source>
        <dbReference type="PROSITE" id="PS51656"/>
    </source>
</evidence>
<proteinExistence type="predicted"/>
<dbReference type="GO" id="GO:0046872">
    <property type="term" value="F:metal ion binding"/>
    <property type="evidence" value="ECO:0007669"/>
    <property type="project" value="UniProtKB-KW"/>
</dbReference>
<keyword evidence="2" id="KW-0479">Metal-binding</keyword>
<accession>A0A133VHB4</accession>
<dbReference type="InterPro" id="IPR019224">
    <property type="entry name" value="DUF2148"/>
</dbReference>
<evidence type="ECO:0000256" key="3">
    <source>
        <dbReference type="ARBA" id="ARBA00023004"/>
    </source>
</evidence>
<dbReference type="PATRIC" id="fig|1698281.3.peg.645"/>
<dbReference type="Proteomes" id="UP000070404">
    <property type="component" value="Unassembled WGS sequence"/>
</dbReference>
<dbReference type="Pfam" id="PF09918">
    <property type="entry name" value="DUF2148"/>
    <property type="match status" value="1"/>
</dbReference>
<evidence type="ECO:0000256" key="1">
    <source>
        <dbReference type="ARBA" id="ARBA00022485"/>
    </source>
</evidence>
<evidence type="ECO:0000256" key="4">
    <source>
        <dbReference type="ARBA" id="ARBA00023014"/>
    </source>
</evidence>
<dbReference type="PANTHER" id="PTHR40101">
    <property type="entry name" value="CONSERVED PROTEIN"/>
    <property type="match status" value="1"/>
</dbReference>
<evidence type="ECO:0000256" key="2">
    <source>
        <dbReference type="ARBA" id="ARBA00022723"/>
    </source>
</evidence>
<dbReference type="AlphaFoldDB" id="A0A133VHB4"/>
<keyword evidence="4" id="KW-0411">Iron-sulfur</keyword>
<dbReference type="PROSITE" id="PS51656">
    <property type="entry name" value="4FE4S"/>
    <property type="match status" value="1"/>
</dbReference>
<protein>
    <recommendedName>
        <fullName evidence="5">4Fe-4S domain-containing protein</fullName>
    </recommendedName>
</protein>
<sequence>MNLSDDGVFERIAEYMEVSATTAPKAAGVDSLTTQVVEGEELREIGEEMISIGENRDDDGFIRDGNNVLDSEAILLVGSKKQEGLGLDCGGCGYESCQEFNDSEKNEFDFLGPNCIFKLLDLGIALGSAAKTASILNVDNRIMYRIGVVAKKLDYIDATVIMGIPISGKQKNPYFDR</sequence>
<keyword evidence="1" id="KW-0004">4Fe-4S</keyword>
<keyword evidence="3" id="KW-0408">Iron</keyword>
<dbReference type="InterPro" id="IPR007202">
    <property type="entry name" value="4Fe-4S_dom"/>
</dbReference>
<dbReference type="PANTHER" id="PTHR40101:SF1">
    <property type="entry name" value="4FE-4S DOMAIN-CONTAINING PROTEIN"/>
    <property type="match status" value="1"/>
</dbReference>
<gene>
    <name evidence="6" type="ORF">AKJ52_02975</name>
</gene>